<comment type="caution">
    <text evidence="1">The sequence shown here is derived from an EMBL/GenBank/DDBJ whole genome shotgun (WGS) entry which is preliminary data.</text>
</comment>
<dbReference type="EMBL" id="CAKMRJ010003403">
    <property type="protein sequence ID" value="CAH1434298.1"/>
    <property type="molecule type" value="Genomic_DNA"/>
</dbReference>
<name>A0AAU9NAE6_9ASTR</name>
<dbReference type="AlphaFoldDB" id="A0AAU9NAE6"/>
<reference evidence="1 2" key="1">
    <citation type="submission" date="2022-01" db="EMBL/GenBank/DDBJ databases">
        <authorList>
            <person name="Xiong W."/>
            <person name="Schranz E."/>
        </authorList>
    </citation>
    <scope>NUCLEOTIDE SEQUENCE [LARGE SCALE GENOMIC DNA]</scope>
</reference>
<organism evidence="1 2">
    <name type="scientific">Lactuca virosa</name>
    <dbReference type="NCBI Taxonomy" id="75947"/>
    <lineage>
        <taxon>Eukaryota</taxon>
        <taxon>Viridiplantae</taxon>
        <taxon>Streptophyta</taxon>
        <taxon>Embryophyta</taxon>
        <taxon>Tracheophyta</taxon>
        <taxon>Spermatophyta</taxon>
        <taxon>Magnoliopsida</taxon>
        <taxon>eudicotyledons</taxon>
        <taxon>Gunneridae</taxon>
        <taxon>Pentapetalae</taxon>
        <taxon>asterids</taxon>
        <taxon>campanulids</taxon>
        <taxon>Asterales</taxon>
        <taxon>Asteraceae</taxon>
        <taxon>Cichorioideae</taxon>
        <taxon>Cichorieae</taxon>
        <taxon>Lactucinae</taxon>
        <taxon>Lactuca</taxon>
    </lineage>
</organism>
<accession>A0AAU9NAE6</accession>
<gene>
    <name evidence="1" type="ORF">LVIROSA_LOCUS20824</name>
</gene>
<keyword evidence="2" id="KW-1185">Reference proteome</keyword>
<dbReference type="Proteomes" id="UP001157418">
    <property type="component" value="Unassembled WGS sequence"/>
</dbReference>
<evidence type="ECO:0000313" key="1">
    <source>
        <dbReference type="EMBL" id="CAH1434298.1"/>
    </source>
</evidence>
<sequence>MDYDEIKEISHLRWSKYRADLQAAINTPNTSNWKTKERSRELAEIQDIRDSTTIFLYENRNSTSSHTFNLYGQSEASATRIVKLLMLSTSMTKSIHDFTLITDKEDDGVRGVDGAHDSPVIGPAVRDLLSNRGIDVWHPDGVMDTGRLCFQFNGTEGDFTFID</sequence>
<evidence type="ECO:0000313" key="2">
    <source>
        <dbReference type="Proteomes" id="UP001157418"/>
    </source>
</evidence>
<proteinExistence type="predicted"/>
<protein>
    <submittedName>
        <fullName evidence="1">Uncharacterized protein</fullName>
    </submittedName>
</protein>